<sequence length="60" mass="6098">MKKGRGPPACEPRVARQAAALGLLLYCLLLDGWVIATQLAPVLQAPAGASTTSPAPTLTA</sequence>
<evidence type="ECO:0000313" key="2">
    <source>
        <dbReference type="Proteomes" id="UP000256805"/>
    </source>
</evidence>
<dbReference type="AlphaFoldDB" id="A0A375IVT8"/>
<evidence type="ECO:0000313" key="1">
    <source>
        <dbReference type="EMBL" id="SPR96764.1"/>
    </source>
</evidence>
<dbReference type="EMBL" id="OVTA01000008">
    <property type="protein sequence ID" value="SPR96764.1"/>
    <property type="molecule type" value="Genomic_DNA"/>
</dbReference>
<protein>
    <submittedName>
        <fullName evidence="1">Uncharacterized protein</fullName>
    </submittedName>
</protein>
<gene>
    <name evidence="1" type="ORF">CBM2634_A160120</name>
</gene>
<dbReference type="Proteomes" id="UP000256805">
    <property type="component" value="Unassembled WGS sequence"/>
</dbReference>
<accession>A0A375IVT8</accession>
<name>A0A375IVT8_9BURK</name>
<proteinExistence type="predicted"/>
<reference evidence="1 2" key="1">
    <citation type="submission" date="2018-01" db="EMBL/GenBank/DDBJ databases">
        <authorList>
            <person name="Gaut B.S."/>
            <person name="Morton B.R."/>
            <person name="Clegg M.T."/>
            <person name="Duvall M.R."/>
        </authorList>
    </citation>
    <scope>NUCLEOTIDE SEQUENCE [LARGE SCALE GENOMIC DNA]</scope>
    <source>
        <strain evidence="1">Cupriavidus taiwanensis cmp 52</strain>
    </source>
</reference>
<organism evidence="1 2">
    <name type="scientific">Cupriavidus taiwanensis</name>
    <dbReference type="NCBI Taxonomy" id="164546"/>
    <lineage>
        <taxon>Bacteria</taxon>
        <taxon>Pseudomonadati</taxon>
        <taxon>Pseudomonadota</taxon>
        <taxon>Betaproteobacteria</taxon>
        <taxon>Burkholderiales</taxon>
        <taxon>Burkholderiaceae</taxon>
        <taxon>Cupriavidus</taxon>
    </lineage>
</organism>